<feature type="compositionally biased region" description="Low complexity" evidence="1">
    <location>
        <begin position="1"/>
        <end position="21"/>
    </location>
</feature>
<evidence type="ECO:0000313" key="3">
    <source>
        <dbReference type="Proteomes" id="UP001152888"/>
    </source>
</evidence>
<feature type="compositionally biased region" description="Polar residues" evidence="1">
    <location>
        <begin position="56"/>
        <end position="137"/>
    </location>
</feature>
<sequence length="315" mass="31339">MAGQPGAAAAAAVGGAQPAAQSPSHRGVHRSISATHAKPNRRASSGGGTIGETLRTGPQPQVPTTPSNNHQSGFKRQNTVDSATIKENSARLNSRPASAQPKTATDNSIQVASKARTVSKNTTLSLGTTVGRRSTISYDGKSDSMEKTNIGDLPGSEAIGGGDSLRPAKGHVKSASVSSSGPESATDPLRSSRTSGGPGGILSTSTVGTGVRSGHGSGAAGSVASSAGGQQAFPRNASSRSTFHSGQTRPRPAAAAYGHHGGPLAGAAAGGPGGPHDSHARPSFFSKFSLKGFTKRALEPGQQVKHGNSPLPAVG</sequence>
<evidence type="ECO:0000313" key="2">
    <source>
        <dbReference type="EMBL" id="CAH1974972.1"/>
    </source>
</evidence>
<dbReference type="OrthoDB" id="504170at2759"/>
<dbReference type="AlphaFoldDB" id="A0A9P0P878"/>
<feature type="compositionally biased region" description="Low complexity" evidence="1">
    <location>
        <begin position="220"/>
        <end position="232"/>
    </location>
</feature>
<gene>
    <name evidence="2" type="ORF">ACAOBT_LOCUS11382</name>
</gene>
<dbReference type="EMBL" id="CAKOFQ010006831">
    <property type="protein sequence ID" value="CAH1974972.1"/>
    <property type="molecule type" value="Genomic_DNA"/>
</dbReference>
<dbReference type="Proteomes" id="UP001152888">
    <property type="component" value="Unassembled WGS sequence"/>
</dbReference>
<accession>A0A9P0P878</accession>
<feature type="region of interest" description="Disordered" evidence="1">
    <location>
        <begin position="296"/>
        <end position="315"/>
    </location>
</feature>
<protein>
    <submittedName>
        <fullName evidence="2">Uncharacterized protein</fullName>
    </submittedName>
</protein>
<evidence type="ECO:0000256" key="1">
    <source>
        <dbReference type="SAM" id="MobiDB-lite"/>
    </source>
</evidence>
<organism evidence="2 3">
    <name type="scientific">Acanthoscelides obtectus</name>
    <name type="common">Bean weevil</name>
    <name type="synonym">Bruchus obtectus</name>
    <dbReference type="NCBI Taxonomy" id="200917"/>
    <lineage>
        <taxon>Eukaryota</taxon>
        <taxon>Metazoa</taxon>
        <taxon>Ecdysozoa</taxon>
        <taxon>Arthropoda</taxon>
        <taxon>Hexapoda</taxon>
        <taxon>Insecta</taxon>
        <taxon>Pterygota</taxon>
        <taxon>Neoptera</taxon>
        <taxon>Endopterygota</taxon>
        <taxon>Coleoptera</taxon>
        <taxon>Polyphaga</taxon>
        <taxon>Cucujiformia</taxon>
        <taxon>Chrysomeloidea</taxon>
        <taxon>Chrysomelidae</taxon>
        <taxon>Bruchinae</taxon>
        <taxon>Bruchini</taxon>
        <taxon>Acanthoscelides</taxon>
    </lineage>
</organism>
<name>A0A9P0P878_ACAOB</name>
<feature type="compositionally biased region" description="Polar residues" evidence="1">
    <location>
        <begin position="236"/>
        <end position="248"/>
    </location>
</feature>
<feature type="compositionally biased region" description="Gly residues" evidence="1">
    <location>
        <begin position="259"/>
        <end position="274"/>
    </location>
</feature>
<comment type="caution">
    <text evidence="2">The sequence shown here is derived from an EMBL/GenBank/DDBJ whole genome shotgun (WGS) entry which is preliminary data.</text>
</comment>
<reference evidence="2" key="1">
    <citation type="submission" date="2022-03" db="EMBL/GenBank/DDBJ databases">
        <authorList>
            <person name="Sayadi A."/>
        </authorList>
    </citation>
    <scope>NUCLEOTIDE SEQUENCE</scope>
</reference>
<keyword evidence="3" id="KW-1185">Reference proteome</keyword>
<feature type="region of interest" description="Disordered" evidence="1">
    <location>
        <begin position="1"/>
        <end position="285"/>
    </location>
</feature>
<proteinExistence type="predicted"/>